<gene>
    <name evidence="2" type="ORF">SAMN04489800_3274</name>
</gene>
<dbReference type="RefSeq" id="WP_048361841.1">
    <property type="nucleotide sequence ID" value="NZ_FNUD01000002.1"/>
</dbReference>
<dbReference type="AlphaFoldDB" id="A0A0J6G7S9"/>
<keyword evidence="3" id="KW-1185">Reference proteome</keyword>
<protein>
    <recommendedName>
        <fullName evidence="4">Sulphur transport domain-containing protein</fullName>
    </recommendedName>
</protein>
<dbReference type="InterPro" id="IPR046513">
    <property type="entry name" value="DUF6691"/>
</dbReference>
<sequence length="139" mass="14649">MTKLTAFITGLLFGLGLLLAGMANPSKVLAFLDLTGAWDPSLGLVMVGAIAVAVGPLAWAHRQSSSLLGKPMQLPIKRELDKRLIGGSLLFGIGWGIAGICPGPAVAVLLTGRWQVIVFMLAMLAGMLLFTALESRRNH</sequence>
<comment type="caution">
    <text evidence="2">The sequence shown here is derived from an EMBL/GenBank/DDBJ whole genome shotgun (WGS) entry which is preliminary data.</text>
</comment>
<dbReference type="Pfam" id="PF20398">
    <property type="entry name" value="DUF6691"/>
    <property type="match status" value="1"/>
</dbReference>
<evidence type="ECO:0000256" key="1">
    <source>
        <dbReference type="SAM" id="Phobius"/>
    </source>
</evidence>
<feature type="transmembrane region" description="Helical" evidence="1">
    <location>
        <begin position="84"/>
        <end position="110"/>
    </location>
</feature>
<name>A0A0J6G7S9_PSEDM</name>
<proteinExistence type="predicted"/>
<accession>A0A0J6G7S9</accession>
<keyword evidence="1" id="KW-0472">Membrane</keyword>
<reference evidence="2" key="1">
    <citation type="submission" date="2016-10" db="EMBL/GenBank/DDBJ databases">
        <authorList>
            <person name="Varghese N."/>
            <person name="Submissions S."/>
        </authorList>
    </citation>
    <scope>NUCLEOTIDE SEQUENCE [LARGE SCALE GENOMIC DNA]</scope>
    <source>
        <strain evidence="2">LMG 25555</strain>
    </source>
</reference>
<dbReference type="PATRIC" id="fig|882211.3.peg.4227"/>
<dbReference type="EMBL" id="FNUD01000002">
    <property type="protein sequence ID" value="SEE97754.1"/>
    <property type="molecule type" value="Genomic_DNA"/>
</dbReference>
<dbReference type="OrthoDB" id="9790409at2"/>
<evidence type="ECO:0000313" key="2">
    <source>
        <dbReference type="EMBL" id="SEE97754.1"/>
    </source>
</evidence>
<evidence type="ECO:0000313" key="3">
    <source>
        <dbReference type="Proteomes" id="UP000183613"/>
    </source>
</evidence>
<dbReference type="Proteomes" id="UP000183613">
    <property type="component" value="Unassembled WGS sequence"/>
</dbReference>
<keyword evidence="1" id="KW-1133">Transmembrane helix</keyword>
<feature type="transmembrane region" description="Helical" evidence="1">
    <location>
        <begin position="40"/>
        <end position="60"/>
    </location>
</feature>
<keyword evidence="1" id="KW-0812">Transmembrane</keyword>
<organism evidence="2 3">
    <name type="scientific">Pseudomonas deceptionensis</name>
    <dbReference type="NCBI Taxonomy" id="882211"/>
    <lineage>
        <taxon>Bacteria</taxon>
        <taxon>Pseudomonadati</taxon>
        <taxon>Pseudomonadota</taxon>
        <taxon>Gammaproteobacteria</taxon>
        <taxon>Pseudomonadales</taxon>
        <taxon>Pseudomonadaceae</taxon>
        <taxon>Pseudomonas</taxon>
    </lineage>
</organism>
<feature type="transmembrane region" description="Helical" evidence="1">
    <location>
        <begin position="116"/>
        <end position="133"/>
    </location>
</feature>
<evidence type="ECO:0008006" key="4">
    <source>
        <dbReference type="Google" id="ProtNLM"/>
    </source>
</evidence>